<keyword evidence="4" id="KW-1185">Reference proteome</keyword>
<evidence type="ECO:0000259" key="2">
    <source>
        <dbReference type="Pfam" id="PF14856"/>
    </source>
</evidence>
<evidence type="ECO:0000313" key="4">
    <source>
        <dbReference type="Proteomes" id="UP001301958"/>
    </source>
</evidence>
<proteinExistence type="predicted"/>
<accession>A0AAN6YKI7</accession>
<feature type="signal peptide" evidence="1">
    <location>
        <begin position="1"/>
        <end position="16"/>
    </location>
</feature>
<reference evidence="3" key="1">
    <citation type="journal article" date="2023" name="Mol. Phylogenet. Evol.">
        <title>Genome-scale phylogeny and comparative genomics of the fungal order Sordariales.</title>
        <authorList>
            <person name="Hensen N."/>
            <person name="Bonometti L."/>
            <person name="Westerberg I."/>
            <person name="Brannstrom I.O."/>
            <person name="Guillou S."/>
            <person name="Cros-Aarteil S."/>
            <person name="Calhoun S."/>
            <person name="Haridas S."/>
            <person name="Kuo A."/>
            <person name="Mondo S."/>
            <person name="Pangilinan J."/>
            <person name="Riley R."/>
            <person name="LaButti K."/>
            <person name="Andreopoulos B."/>
            <person name="Lipzen A."/>
            <person name="Chen C."/>
            <person name="Yan M."/>
            <person name="Daum C."/>
            <person name="Ng V."/>
            <person name="Clum A."/>
            <person name="Steindorff A."/>
            <person name="Ohm R.A."/>
            <person name="Martin F."/>
            <person name="Silar P."/>
            <person name="Natvig D.O."/>
            <person name="Lalanne C."/>
            <person name="Gautier V."/>
            <person name="Ament-Velasquez S.L."/>
            <person name="Kruys A."/>
            <person name="Hutchinson M.I."/>
            <person name="Powell A.J."/>
            <person name="Barry K."/>
            <person name="Miller A.N."/>
            <person name="Grigoriev I.V."/>
            <person name="Debuchy R."/>
            <person name="Gladieux P."/>
            <person name="Hiltunen Thoren M."/>
            <person name="Johannesson H."/>
        </authorList>
    </citation>
    <scope>NUCLEOTIDE SEQUENCE</scope>
    <source>
        <strain evidence="3">CBS 990.96</strain>
    </source>
</reference>
<evidence type="ECO:0000256" key="1">
    <source>
        <dbReference type="SAM" id="SignalP"/>
    </source>
</evidence>
<feature type="domain" description="Ecp2 effector protein-like" evidence="2">
    <location>
        <begin position="83"/>
        <end position="184"/>
    </location>
</feature>
<dbReference type="AlphaFoldDB" id="A0AAN6YKI7"/>
<feature type="chain" id="PRO_5042846415" evidence="1">
    <location>
        <begin position="17"/>
        <end position="201"/>
    </location>
</feature>
<evidence type="ECO:0000313" key="3">
    <source>
        <dbReference type="EMBL" id="KAK4220421.1"/>
    </source>
</evidence>
<gene>
    <name evidence="3" type="ORF">QBC38DRAFT_216429</name>
</gene>
<protein>
    <submittedName>
        <fullName evidence="3">Necrosis-inducing factor-domain-containing protein</fullName>
    </submittedName>
</protein>
<dbReference type="InterPro" id="IPR029226">
    <property type="entry name" value="Ecp2-like"/>
</dbReference>
<comment type="caution">
    <text evidence="3">The sequence shown here is derived from an EMBL/GenBank/DDBJ whole genome shotgun (WGS) entry which is preliminary data.</text>
</comment>
<reference evidence="3" key="2">
    <citation type="submission" date="2023-05" db="EMBL/GenBank/DDBJ databases">
        <authorList>
            <consortium name="Lawrence Berkeley National Laboratory"/>
            <person name="Steindorff A."/>
            <person name="Hensen N."/>
            <person name="Bonometti L."/>
            <person name="Westerberg I."/>
            <person name="Brannstrom I.O."/>
            <person name="Guillou S."/>
            <person name="Cros-Aarteil S."/>
            <person name="Calhoun S."/>
            <person name="Haridas S."/>
            <person name="Kuo A."/>
            <person name="Mondo S."/>
            <person name="Pangilinan J."/>
            <person name="Riley R."/>
            <person name="Labutti K."/>
            <person name="Andreopoulos B."/>
            <person name="Lipzen A."/>
            <person name="Chen C."/>
            <person name="Yanf M."/>
            <person name="Daum C."/>
            <person name="Ng V."/>
            <person name="Clum A."/>
            <person name="Ohm R."/>
            <person name="Martin F."/>
            <person name="Silar P."/>
            <person name="Natvig D."/>
            <person name="Lalanne C."/>
            <person name="Gautier V."/>
            <person name="Ament-Velasquez S.L."/>
            <person name="Kruys A."/>
            <person name="Hutchinson M.I."/>
            <person name="Powell A.J."/>
            <person name="Barry K."/>
            <person name="Miller A.N."/>
            <person name="Grigoriev I.V."/>
            <person name="Debuchy R."/>
            <person name="Gladieux P."/>
            <person name="Thoren M.H."/>
            <person name="Johannesson H."/>
        </authorList>
    </citation>
    <scope>NUCLEOTIDE SEQUENCE</scope>
    <source>
        <strain evidence="3">CBS 990.96</strain>
    </source>
</reference>
<name>A0AAN6YKI7_9PEZI</name>
<organism evidence="3 4">
    <name type="scientific">Podospora fimiseda</name>
    <dbReference type="NCBI Taxonomy" id="252190"/>
    <lineage>
        <taxon>Eukaryota</taxon>
        <taxon>Fungi</taxon>
        <taxon>Dikarya</taxon>
        <taxon>Ascomycota</taxon>
        <taxon>Pezizomycotina</taxon>
        <taxon>Sordariomycetes</taxon>
        <taxon>Sordariomycetidae</taxon>
        <taxon>Sordariales</taxon>
        <taxon>Podosporaceae</taxon>
        <taxon>Podospora</taxon>
    </lineage>
</organism>
<sequence>MRFANVLAFATAVTAAAVPNGKTAVSPDGYVYDVVDESLYVPDTVTLPDGSTTTVLIHPALMLKRNEDKLDKRLDWSGGSPDKCGASSFINKSSGGSPLTSDCEAIRNYYQWANGRFVAFAWDFGSAWTRLVITGTCVFGIKSANVGGVNVGSLDIYDLTRDSINWYKTSGSPSRIGAEGHMGCATEWAGNADVDWAIFHN</sequence>
<dbReference type="Proteomes" id="UP001301958">
    <property type="component" value="Unassembled WGS sequence"/>
</dbReference>
<dbReference type="Pfam" id="PF14856">
    <property type="entry name" value="Hce2"/>
    <property type="match status" value="1"/>
</dbReference>
<dbReference type="EMBL" id="MU865841">
    <property type="protein sequence ID" value="KAK4220421.1"/>
    <property type="molecule type" value="Genomic_DNA"/>
</dbReference>
<keyword evidence="1" id="KW-0732">Signal</keyword>